<evidence type="ECO:0000313" key="3">
    <source>
        <dbReference type="Proteomes" id="UP000265520"/>
    </source>
</evidence>
<dbReference type="InterPro" id="IPR040850">
    <property type="entry name" value="Knl1_RWD_C"/>
</dbReference>
<feature type="domain" description="Knl1 C-terminal RWD" evidence="1">
    <location>
        <begin position="1"/>
        <end position="101"/>
    </location>
</feature>
<dbReference type="PANTHER" id="PTHR35707">
    <property type="entry name" value="OS06G0608100 PROTEIN"/>
    <property type="match status" value="1"/>
</dbReference>
<protein>
    <recommendedName>
        <fullName evidence="1">Knl1 C-terminal RWD domain-containing protein</fullName>
    </recommendedName>
</protein>
<feature type="non-terminal residue" evidence="2">
    <location>
        <position position="102"/>
    </location>
</feature>
<comment type="caution">
    <text evidence="2">The sequence shown here is derived from an EMBL/GenBank/DDBJ whole genome shotgun (WGS) entry which is preliminary data.</text>
</comment>
<accession>A0A392QVH2</accession>
<evidence type="ECO:0000259" key="1">
    <source>
        <dbReference type="Pfam" id="PF18210"/>
    </source>
</evidence>
<dbReference type="Proteomes" id="UP000265520">
    <property type="component" value="Unassembled WGS sequence"/>
</dbReference>
<dbReference type="Pfam" id="PF18210">
    <property type="entry name" value="Knl1_RWD_C"/>
    <property type="match status" value="1"/>
</dbReference>
<dbReference type="PANTHER" id="PTHR35707:SF1">
    <property type="entry name" value="SPC7 KINETOCHORE PROTEIN DOMAIN-CONTAINING PROTEIN"/>
    <property type="match status" value="1"/>
</dbReference>
<proteinExistence type="predicted"/>
<evidence type="ECO:0000313" key="2">
    <source>
        <dbReference type="EMBL" id="MCI27580.1"/>
    </source>
</evidence>
<keyword evidence="3" id="KW-1185">Reference proteome</keyword>
<reference evidence="2 3" key="1">
    <citation type="journal article" date="2018" name="Front. Plant Sci.">
        <title>Red Clover (Trifolium pratense) and Zigzag Clover (T. medium) - A Picture of Genomic Similarities and Differences.</title>
        <authorList>
            <person name="Dluhosova J."/>
            <person name="Istvanek J."/>
            <person name="Nedelnik J."/>
            <person name="Repkova J."/>
        </authorList>
    </citation>
    <scope>NUCLEOTIDE SEQUENCE [LARGE SCALE GENOMIC DNA]</scope>
    <source>
        <strain evidence="3">cv. 10/8</strain>
        <tissue evidence="2">Leaf</tissue>
    </source>
</reference>
<name>A0A392QVH2_9FABA</name>
<dbReference type="EMBL" id="LXQA010160277">
    <property type="protein sequence ID" value="MCI27580.1"/>
    <property type="molecule type" value="Genomic_DNA"/>
</dbReference>
<organism evidence="2 3">
    <name type="scientific">Trifolium medium</name>
    <dbReference type="NCBI Taxonomy" id="97028"/>
    <lineage>
        <taxon>Eukaryota</taxon>
        <taxon>Viridiplantae</taxon>
        <taxon>Streptophyta</taxon>
        <taxon>Embryophyta</taxon>
        <taxon>Tracheophyta</taxon>
        <taxon>Spermatophyta</taxon>
        <taxon>Magnoliopsida</taxon>
        <taxon>eudicotyledons</taxon>
        <taxon>Gunneridae</taxon>
        <taxon>Pentapetalae</taxon>
        <taxon>rosids</taxon>
        <taxon>fabids</taxon>
        <taxon>Fabales</taxon>
        <taxon>Fabaceae</taxon>
        <taxon>Papilionoideae</taxon>
        <taxon>50 kb inversion clade</taxon>
        <taxon>NPAAA clade</taxon>
        <taxon>Hologalegina</taxon>
        <taxon>IRL clade</taxon>
        <taxon>Trifolieae</taxon>
        <taxon>Trifolium</taxon>
    </lineage>
</organism>
<sequence>MRQELENLDQKAKSLSEFFYSYCKMKGDQSYTNVVRSVPDYLEKRMSSKLVFQNLKLWDVEDFERKDDYHMIILNYRGYIIQRFTVNAGLSSIIVSNSLNDV</sequence>
<dbReference type="AlphaFoldDB" id="A0A392QVH2"/>